<keyword evidence="11" id="KW-0028">Amino-acid biosynthesis</keyword>
<name>A0A9D2DCS0_9BACT</name>
<comment type="caution">
    <text evidence="23">The sequence shown here is derived from an EMBL/GenBank/DDBJ whole genome shotgun (WGS) entry which is preliminary data.</text>
</comment>
<evidence type="ECO:0000256" key="3">
    <source>
        <dbReference type="ARBA" id="ARBA00001941"/>
    </source>
</evidence>
<evidence type="ECO:0000256" key="9">
    <source>
        <dbReference type="ARBA" id="ARBA00017684"/>
    </source>
</evidence>
<evidence type="ECO:0000256" key="6">
    <source>
        <dbReference type="ARBA" id="ARBA00004661"/>
    </source>
</evidence>
<keyword evidence="12" id="KW-0479">Metal-binding</keyword>
<evidence type="ECO:0000256" key="8">
    <source>
        <dbReference type="ARBA" id="ARBA00013031"/>
    </source>
</evidence>
<dbReference type="InterPro" id="IPR056179">
    <property type="entry name" value="DHQS_C"/>
</dbReference>
<evidence type="ECO:0000256" key="18">
    <source>
        <dbReference type="ARBA" id="ARBA00023285"/>
    </source>
</evidence>
<reference evidence="23" key="1">
    <citation type="journal article" date="2021" name="PeerJ">
        <title>Extensive microbial diversity within the chicken gut microbiome revealed by metagenomics and culture.</title>
        <authorList>
            <person name="Gilroy R."/>
            <person name="Ravi A."/>
            <person name="Getino M."/>
            <person name="Pursley I."/>
            <person name="Horton D.L."/>
            <person name="Alikhan N.F."/>
            <person name="Baker D."/>
            <person name="Gharbi K."/>
            <person name="Hall N."/>
            <person name="Watson M."/>
            <person name="Adriaenssens E.M."/>
            <person name="Foster-Nyarko E."/>
            <person name="Jarju S."/>
            <person name="Secka A."/>
            <person name="Antonio M."/>
            <person name="Oren A."/>
            <person name="Chaudhuri R.R."/>
            <person name="La Ragione R."/>
            <person name="Hildebrand F."/>
            <person name="Pallen M.J."/>
        </authorList>
    </citation>
    <scope>NUCLEOTIDE SEQUENCE</scope>
    <source>
        <strain evidence="23">ChiHjej11B10-19426</strain>
    </source>
</reference>
<keyword evidence="18" id="KW-0170">Cobalt</keyword>
<evidence type="ECO:0000256" key="4">
    <source>
        <dbReference type="ARBA" id="ARBA00003485"/>
    </source>
</evidence>
<evidence type="ECO:0000256" key="19">
    <source>
        <dbReference type="NCBIfam" id="TIGR01357"/>
    </source>
</evidence>
<protein>
    <recommendedName>
        <fullName evidence="9 19">3-dehydroquinate synthase</fullName>
        <ecNumber evidence="8 19">4.2.3.4</ecNumber>
    </recommendedName>
</protein>
<evidence type="ECO:0000259" key="22">
    <source>
        <dbReference type="Pfam" id="PF24621"/>
    </source>
</evidence>
<dbReference type="InterPro" id="IPR050071">
    <property type="entry name" value="Dehydroquinate_synthase"/>
</dbReference>
<sequence>MENVIDIVCDEGVRSRIVIGSAQEEFAGLLPEQVSRVIIITDAKVHVNNLAFINAYDHIVIGQGESSKTFVKIEEVYRQLLAMGADRSTFLVGMGGGIVTDITGFVASTYMRGVRFGFLPTTLLAQVDASIGGKNGVNLDGYKNIIGTFNQPEFVLCAPDLLGSLSDRDFRAGLAEVVKTAIIGDPELFALTERHTFEEIRNDKALLREIIVRSIRVKMAIVEHDQREHGERRKLNLGHTFAHAMEKSVSTLSHGEAVAVGIVVICQAAARQGLLAAETAERIRRTIEHLGLPTECPADFRQLLTYIRADKKREGNRIYLVLPHAIGACEVTPTPLEAMDELFIVPAAPRSDEAPASSPSASETESTAEA</sequence>
<dbReference type="Pfam" id="PF24621">
    <property type="entry name" value="DHQS_C"/>
    <property type="match status" value="1"/>
</dbReference>
<accession>A0A9D2DCS0</accession>
<dbReference type="AlphaFoldDB" id="A0A9D2DCS0"/>
<proteinExistence type="inferred from homology"/>
<evidence type="ECO:0000256" key="17">
    <source>
        <dbReference type="ARBA" id="ARBA00023239"/>
    </source>
</evidence>
<evidence type="ECO:0000256" key="15">
    <source>
        <dbReference type="ARBA" id="ARBA00023027"/>
    </source>
</evidence>
<evidence type="ECO:0000256" key="11">
    <source>
        <dbReference type="ARBA" id="ARBA00022605"/>
    </source>
</evidence>
<evidence type="ECO:0000256" key="2">
    <source>
        <dbReference type="ARBA" id="ARBA00001911"/>
    </source>
</evidence>
<comment type="pathway">
    <text evidence="6">Metabolic intermediate biosynthesis; chorismate biosynthesis; chorismate from D-erythrose 4-phosphate and phosphoenolpyruvate: step 2/7.</text>
</comment>
<evidence type="ECO:0000256" key="5">
    <source>
        <dbReference type="ARBA" id="ARBA00004496"/>
    </source>
</evidence>
<evidence type="ECO:0000256" key="14">
    <source>
        <dbReference type="ARBA" id="ARBA00022833"/>
    </source>
</evidence>
<comment type="cofactor">
    <cofactor evidence="2">
        <name>NAD(+)</name>
        <dbReference type="ChEBI" id="CHEBI:57540"/>
    </cofactor>
</comment>
<dbReference type="InterPro" id="IPR030960">
    <property type="entry name" value="DHQS/DOIS_N"/>
</dbReference>
<dbReference type="SUPFAM" id="SSF56796">
    <property type="entry name" value="Dehydroquinate synthase-like"/>
    <property type="match status" value="1"/>
</dbReference>
<comment type="catalytic activity">
    <reaction evidence="1">
        <text>7-phospho-2-dehydro-3-deoxy-D-arabino-heptonate = 3-dehydroquinate + phosphate</text>
        <dbReference type="Rhea" id="RHEA:21968"/>
        <dbReference type="ChEBI" id="CHEBI:32364"/>
        <dbReference type="ChEBI" id="CHEBI:43474"/>
        <dbReference type="ChEBI" id="CHEBI:58394"/>
        <dbReference type="EC" id="4.2.3.4"/>
    </reaction>
</comment>
<evidence type="ECO:0000256" key="20">
    <source>
        <dbReference type="SAM" id="MobiDB-lite"/>
    </source>
</evidence>
<dbReference type="GO" id="GO:0000166">
    <property type="term" value="F:nucleotide binding"/>
    <property type="evidence" value="ECO:0007669"/>
    <property type="project" value="UniProtKB-KW"/>
</dbReference>
<organism evidence="23 24">
    <name type="scientific">Candidatus Tidjanibacter faecipullorum</name>
    <dbReference type="NCBI Taxonomy" id="2838766"/>
    <lineage>
        <taxon>Bacteria</taxon>
        <taxon>Pseudomonadati</taxon>
        <taxon>Bacteroidota</taxon>
        <taxon>Bacteroidia</taxon>
        <taxon>Bacteroidales</taxon>
        <taxon>Rikenellaceae</taxon>
        <taxon>Tidjanibacter</taxon>
    </lineage>
</organism>
<feature type="domain" description="3-dehydroquinate synthase C-terminal" evidence="22">
    <location>
        <begin position="173"/>
        <end position="312"/>
    </location>
</feature>
<dbReference type="PIRSF" id="PIRSF001455">
    <property type="entry name" value="DHQ_synth"/>
    <property type="match status" value="1"/>
</dbReference>
<evidence type="ECO:0000256" key="1">
    <source>
        <dbReference type="ARBA" id="ARBA00001393"/>
    </source>
</evidence>
<reference evidence="23" key="2">
    <citation type="submission" date="2021-04" db="EMBL/GenBank/DDBJ databases">
        <authorList>
            <person name="Gilroy R."/>
        </authorList>
    </citation>
    <scope>NUCLEOTIDE SEQUENCE</scope>
    <source>
        <strain evidence="23">ChiHjej11B10-19426</strain>
    </source>
</reference>
<dbReference type="NCBIfam" id="TIGR01357">
    <property type="entry name" value="aroB"/>
    <property type="match status" value="1"/>
</dbReference>
<dbReference type="CDD" id="cd08195">
    <property type="entry name" value="DHQS"/>
    <property type="match status" value="1"/>
</dbReference>
<dbReference type="Gene3D" id="1.20.1090.10">
    <property type="entry name" value="Dehydroquinate synthase-like - alpha domain"/>
    <property type="match status" value="1"/>
</dbReference>
<evidence type="ECO:0000256" key="13">
    <source>
        <dbReference type="ARBA" id="ARBA00022741"/>
    </source>
</evidence>
<dbReference type="GO" id="GO:0046872">
    <property type="term" value="F:metal ion binding"/>
    <property type="evidence" value="ECO:0007669"/>
    <property type="project" value="UniProtKB-KW"/>
</dbReference>
<dbReference type="EMBL" id="DXCC01000005">
    <property type="protein sequence ID" value="HIZ14705.1"/>
    <property type="molecule type" value="Genomic_DNA"/>
</dbReference>
<dbReference type="GO" id="GO:0003856">
    <property type="term" value="F:3-dehydroquinate synthase activity"/>
    <property type="evidence" value="ECO:0007669"/>
    <property type="project" value="UniProtKB-UniRule"/>
</dbReference>
<evidence type="ECO:0000256" key="10">
    <source>
        <dbReference type="ARBA" id="ARBA00022490"/>
    </source>
</evidence>
<keyword evidence="10" id="KW-0963">Cytoplasm</keyword>
<dbReference type="GO" id="GO:0009423">
    <property type="term" value="P:chorismate biosynthetic process"/>
    <property type="evidence" value="ECO:0007669"/>
    <property type="project" value="UniProtKB-UniRule"/>
</dbReference>
<dbReference type="PANTHER" id="PTHR43622:SF7">
    <property type="entry name" value="3-DEHYDROQUINATE SYNTHASE, CHLOROPLASTIC"/>
    <property type="match status" value="1"/>
</dbReference>
<evidence type="ECO:0000256" key="7">
    <source>
        <dbReference type="ARBA" id="ARBA00005412"/>
    </source>
</evidence>
<evidence type="ECO:0000256" key="12">
    <source>
        <dbReference type="ARBA" id="ARBA00022723"/>
    </source>
</evidence>
<keyword evidence="13" id="KW-0547">Nucleotide-binding</keyword>
<keyword evidence="15" id="KW-0520">NAD</keyword>
<comment type="similarity">
    <text evidence="7">Belongs to the sugar phosphate cyclases superfamily. Dehydroquinate synthase family.</text>
</comment>
<dbReference type="GO" id="GO:0008652">
    <property type="term" value="P:amino acid biosynthetic process"/>
    <property type="evidence" value="ECO:0007669"/>
    <property type="project" value="UniProtKB-KW"/>
</dbReference>
<comment type="function">
    <text evidence="4">Catalyzes the conversion of 3-deoxy-D-arabino-heptulosonate 7-phosphate (DAHP) to dehydroquinate (DHQ).</text>
</comment>
<dbReference type="Pfam" id="PF01761">
    <property type="entry name" value="DHQ_synthase"/>
    <property type="match status" value="1"/>
</dbReference>
<feature type="domain" description="3-dehydroquinate synthase N-terminal" evidence="21">
    <location>
        <begin position="59"/>
        <end position="171"/>
    </location>
</feature>
<evidence type="ECO:0000256" key="16">
    <source>
        <dbReference type="ARBA" id="ARBA00023141"/>
    </source>
</evidence>
<dbReference type="PANTHER" id="PTHR43622">
    <property type="entry name" value="3-DEHYDROQUINATE SYNTHASE"/>
    <property type="match status" value="1"/>
</dbReference>
<dbReference type="Proteomes" id="UP000824014">
    <property type="component" value="Unassembled WGS sequence"/>
</dbReference>
<evidence type="ECO:0000259" key="21">
    <source>
        <dbReference type="Pfam" id="PF01761"/>
    </source>
</evidence>
<dbReference type="InterPro" id="IPR016037">
    <property type="entry name" value="DHQ_synth_AroB"/>
</dbReference>
<gene>
    <name evidence="23" type="primary">aroB</name>
    <name evidence="23" type="ORF">H9816_02150</name>
</gene>
<keyword evidence="14" id="KW-0862">Zinc</keyword>
<comment type="subcellular location">
    <subcellularLocation>
        <location evidence="5">Cytoplasm</location>
    </subcellularLocation>
</comment>
<evidence type="ECO:0000313" key="23">
    <source>
        <dbReference type="EMBL" id="HIZ14705.1"/>
    </source>
</evidence>
<dbReference type="GO" id="GO:0005737">
    <property type="term" value="C:cytoplasm"/>
    <property type="evidence" value="ECO:0007669"/>
    <property type="project" value="UniProtKB-SubCell"/>
</dbReference>
<dbReference type="Gene3D" id="3.40.50.1970">
    <property type="match status" value="1"/>
</dbReference>
<keyword evidence="17 23" id="KW-0456">Lyase</keyword>
<keyword evidence="16" id="KW-0057">Aromatic amino acid biosynthesis</keyword>
<dbReference type="InterPro" id="IPR030963">
    <property type="entry name" value="DHQ_synth_fam"/>
</dbReference>
<dbReference type="EC" id="4.2.3.4" evidence="8 19"/>
<feature type="region of interest" description="Disordered" evidence="20">
    <location>
        <begin position="349"/>
        <end position="370"/>
    </location>
</feature>
<evidence type="ECO:0000313" key="24">
    <source>
        <dbReference type="Proteomes" id="UP000824014"/>
    </source>
</evidence>
<comment type="cofactor">
    <cofactor evidence="3">
        <name>Co(2+)</name>
        <dbReference type="ChEBI" id="CHEBI:48828"/>
    </cofactor>
</comment>
<dbReference type="GO" id="GO:0009073">
    <property type="term" value="P:aromatic amino acid family biosynthetic process"/>
    <property type="evidence" value="ECO:0007669"/>
    <property type="project" value="UniProtKB-KW"/>
</dbReference>